<organism evidence="4 5">
    <name type="scientific">Priestia iocasae</name>
    <dbReference type="NCBI Taxonomy" id="2291674"/>
    <lineage>
        <taxon>Bacteria</taxon>
        <taxon>Bacillati</taxon>
        <taxon>Bacillota</taxon>
        <taxon>Bacilli</taxon>
        <taxon>Bacillales</taxon>
        <taxon>Bacillaceae</taxon>
        <taxon>Priestia</taxon>
    </lineage>
</organism>
<dbReference type="PIRSF" id="PIRSF006305">
    <property type="entry name" value="Maf"/>
    <property type="match status" value="1"/>
</dbReference>
<keyword evidence="2 3" id="KW-0378">Hydrolase</keyword>
<dbReference type="SUPFAM" id="SSF52972">
    <property type="entry name" value="ITPase-like"/>
    <property type="match status" value="1"/>
</dbReference>
<dbReference type="InterPro" id="IPR003697">
    <property type="entry name" value="Maf-like"/>
</dbReference>
<comment type="caution">
    <text evidence="3">Lacks conserved residue(s) required for the propagation of feature annotation.</text>
</comment>
<comment type="similarity">
    <text evidence="3">Belongs to the Maf family. YhdE subfamily.</text>
</comment>
<dbReference type="NCBIfam" id="TIGR00172">
    <property type="entry name" value="maf"/>
    <property type="match status" value="1"/>
</dbReference>
<feature type="site" description="Important for substrate specificity" evidence="3">
    <location>
        <position position="71"/>
    </location>
</feature>
<dbReference type="Proteomes" id="UP000809829">
    <property type="component" value="Unassembled WGS sequence"/>
</dbReference>
<dbReference type="Pfam" id="PF02545">
    <property type="entry name" value="Maf"/>
    <property type="match status" value="1"/>
</dbReference>
<evidence type="ECO:0000256" key="2">
    <source>
        <dbReference type="ARBA" id="ARBA00022801"/>
    </source>
</evidence>
<sequence>MNPSLILASGSPRRKELLEQVNVPFTVHVSKVEEVIDPSHTPSEAVMSLALQKAKDVAESYSDALVLGADTVVVQHNSILGKPKDEQQAKEMLRMLSGQTHQVLTGVALVQNEQIITFYEQTDVTFYPLKEEEIARYVQSGEPMDKAGSYGIQGLGAIFVKEIKGDYFSVVGLPLSRTVRELEKIGFHYTM</sequence>
<protein>
    <recommendedName>
        <fullName evidence="3">dTTP/UTP pyrophosphatase</fullName>
        <shortName evidence="3">dTTPase/UTPase</shortName>
        <ecNumber evidence="3">3.6.1.9</ecNumber>
    </recommendedName>
    <alternativeName>
        <fullName evidence="3">Nucleoside triphosphate pyrophosphatase</fullName>
    </alternativeName>
    <alternativeName>
        <fullName evidence="3">Nucleotide pyrophosphatase</fullName>
        <shortName evidence="3">Nucleotide PPase</shortName>
    </alternativeName>
</protein>
<dbReference type="EMBL" id="JAFBFC010000001">
    <property type="protein sequence ID" value="MBM7701363.1"/>
    <property type="molecule type" value="Genomic_DNA"/>
</dbReference>
<gene>
    <name evidence="4" type="ORF">JOC83_000189</name>
</gene>
<reference evidence="4 5" key="1">
    <citation type="submission" date="2021-01" db="EMBL/GenBank/DDBJ databases">
        <title>Genomic Encyclopedia of Type Strains, Phase IV (KMG-IV): sequencing the most valuable type-strain genomes for metagenomic binning, comparative biology and taxonomic classification.</title>
        <authorList>
            <person name="Goeker M."/>
        </authorList>
    </citation>
    <scope>NUCLEOTIDE SEQUENCE [LARGE SCALE GENOMIC DNA]</scope>
    <source>
        <strain evidence="4 5">DSM 104297</strain>
    </source>
</reference>
<evidence type="ECO:0000256" key="1">
    <source>
        <dbReference type="ARBA" id="ARBA00001968"/>
    </source>
</evidence>
<dbReference type="CDD" id="cd00555">
    <property type="entry name" value="Maf"/>
    <property type="match status" value="1"/>
</dbReference>
<dbReference type="HAMAP" id="MF_00528">
    <property type="entry name" value="Maf"/>
    <property type="match status" value="1"/>
</dbReference>
<comment type="subcellular location">
    <subcellularLocation>
        <location evidence="3">Cytoplasm</location>
    </subcellularLocation>
</comment>
<keyword evidence="3" id="KW-0546">Nucleotide metabolism</keyword>
<feature type="active site" description="Proton acceptor" evidence="3">
    <location>
        <position position="70"/>
    </location>
</feature>
<name>A0ABS2QPX2_9BACI</name>
<feature type="site" description="Important for substrate specificity" evidence="3">
    <location>
        <position position="13"/>
    </location>
</feature>
<dbReference type="EC" id="3.6.1.9" evidence="3"/>
<dbReference type="PANTHER" id="PTHR43213">
    <property type="entry name" value="BIFUNCTIONAL DTTP/UTP PYROPHOSPHATASE/METHYLTRANSFERASE PROTEIN-RELATED"/>
    <property type="match status" value="1"/>
</dbReference>
<comment type="cofactor">
    <cofactor evidence="1 3">
        <name>a divalent metal cation</name>
        <dbReference type="ChEBI" id="CHEBI:60240"/>
    </cofactor>
</comment>
<dbReference type="RefSeq" id="WP_205182638.1">
    <property type="nucleotide sequence ID" value="NZ_JAFBFC010000001.1"/>
</dbReference>
<dbReference type="InterPro" id="IPR029001">
    <property type="entry name" value="ITPase-like_fam"/>
</dbReference>
<comment type="catalytic activity">
    <reaction evidence="3">
        <text>UTP + H2O = UMP + diphosphate + H(+)</text>
        <dbReference type="Rhea" id="RHEA:29395"/>
        <dbReference type="ChEBI" id="CHEBI:15377"/>
        <dbReference type="ChEBI" id="CHEBI:15378"/>
        <dbReference type="ChEBI" id="CHEBI:33019"/>
        <dbReference type="ChEBI" id="CHEBI:46398"/>
        <dbReference type="ChEBI" id="CHEBI:57865"/>
        <dbReference type="EC" id="3.6.1.9"/>
    </reaction>
</comment>
<evidence type="ECO:0000256" key="3">
    <source>
        <dbReference type="HAMAP-Rule" id="MF_00528"/>
    </source>
</evidence>
<keyword evidence="5" id="KW-1185">Reference proteome</keyword>
<comment type="caution">
    <text evidence="4">The sequence shown here is derived from an EMBL/GenBank/DDBJ whole genome shotgun (WGS) entry which is preliminary data.</text>
</comment>
<keyword evidence="3" id="KW-0963">Cytoplasm</keyword>
<accession>A0ABS2QPX2</accession>
<evidence type="ECO:0000313" key="5">
    <source>
        <dbReference type="Proteomes" id="UP000809829"/>
    </source>
</evidence>
<proteinExistence type="inferred from homology"/>
<comment type="catalytic activity">
    <reaction evidence="3">
        <text>dTTP + H2O = dTMP + diphosphate + H(+)</text>
        <dbReference type="Rhea" id="RHEA:28534"/>
        <dbReference type="ChEBI" id="CHEBI:15377"/>
        <dbReference type="ChEBI" id="CHEBI:15378"/>
        <dbReference type="ChEBI" id="CHEBI:33019"/>
        <dbReference type="ChEBI" id="CHEBI:37568"/>
        <dbReference type="ChEBI" id="CHEBI:63528"/>
        <dbReference type="EC" id="3.6.1.9"/>
    </reaction>
</comment>
<comment type="function">
    <text evidence="3">Nucleoside triphosphate pyrophosphatase that hydrolyzes dTTP and UTP. May have a dual role in cell division arrest and in preventing the incorporation of modified nucleotides into cellular nucleic acids.</text>
</comment>
<dbReference type="PANTHER" id="PTHR43213:SF5">
    <property type="entry name" value="BIFUNCTIONAL DTTP_UTP PYROPHOSPHATASE_METHYLTRANSFERASE PROTEIN-RELATED"/>
    <property type="match status" value="1"/>
</dbReference>
<feature type="site" description="Important for substrate specificity" evidence="3">
    <location>
        <position position="153"/>
    </location>
</feature>
<dbReference type="Gene3D" id="3.90.950.10">
    <property type="match status" value="1"/>
</dbReference>
<evidence type="ECO:0000313" key="4">
    <source>
        <dbReference type="EMBL" id="MBM7701363.1"/>
    </source>
</evidence>